<evidence type="ECO:0000256" key="11">
    <source>
        <dbReference type="SAM" id="SignalP"/>
    </source>
</evidence>
<evidence type="ECO:0000256" key="9">
    <source>
        <dbReference type="PROSITE-ProRule" id="PRU00433"/>
    </source>
</evidence>
<evidence type="ECO:0000256" key="5">
    <source>
        <dbReference type="ARBA" id="ARBA00022729"/>
    </source>
</evidence>
<evidence type="ECO:0000256" key="8">
    <source>
        <dbReference type="ARBA" id="ARBA00023136"/>
    </source>
</evidence>
<feature type="domain" description="Cytochrome c" evidence="12">
    <location>
        <begin position="328"/>
        <end position="418"/>
    </location>
</feature>
<evidence type="ECO:0000313" key="14">
    <source>
        <dbReference type="Proteomes" id="UP000198740"/>
    </source>
</evidence>
<evidence type="ECO:0000256" key="7">
    <source>
        <dbReference type="ARBA" id="ARBA00023004"/>
    </source>
</evidence>
<comment type="subcellular location">
    <subcellularLocation>
        <location evidence="1">Cell membrane</location>
    </subcellularLocation>
</comment>
<reference evidence="13 14" key="1">
    <citation type="submission" date="2016-10" db="EMBL/GenBank/DDBJ databases">
        <authorList>
            <person name="Varghese N."/>
            <person name="Submissions S."/>
        </authorList>
    </citation>
    <scope>NUCLEOTIDE SEQUENCE [LARGE SCALE GENOMIC DNA]</scope>
    <source>
        <strain evidence="13 14">BS2976</strain>
    </source>
</reference>
<keyword evidence="8 10" id="KW-0472">Membrane</keyword>
<keyword evidence="3 9" id="KW-0349">Heme</keyword>
<dbReference type="PANTHER" id="PTHR35008:SF8">
    <property type="entry name" value="ALCOHOL DEHYDROGENASE CYTOCHROME C SUBUNIT"/>
    <property type="match status" value="1"/>
</dbReference>
<dbReference type="PANTHER" id="PTHR35008">
    <property type="entry name" value="BLL4482 PROTEIN-RELATED"/>
    <property type="match status" value="1"/>
</dbReference>
<evidence type="ECO:0000313" key="13">
    <source>
        <dbReference type="EMBL" id="SDR42902.1"/>
    </source>
</evidence>
<keyword evidence="5 11" id="KW-0732">Signal</keyword>
<organism evidence="13 14">
    <name type="scientific">Pseudomonas grimontii</name>
    <dbReference type="NCBI Taxonomy" id="129847"/>
    <lineage>
        <taxon>Bacteria</taxon>
        <taxon>Pseudomonadati</taxon>
        <taxon>Pseudomonadota</taxon>
        <taxon>Gammaproteobacteria</taxon>
        <taxon>Pseudomonadales</taxon>
        <taxon>Pseudomonadaceae</taxon>
        <taxon>Pseudomonas</taxon>
    </lineage>
</organism>
<feature type="domain" description="Cytochrome c" evidence="12">
    <location>
        <begin position="191"/>
        <end position="300"/>
    </location>
</feature>
<evidence type="ECO:0000256" key="10">
    <source>
        <dbReference type="SAM" id="Phobius"/>
    </source>
</evidence>
<dbReference type="InterPro" id="IPR014353">
    <property type="entry name" value="Membr-bd_ADH_cyt_c"/>
</dbReference>
<feature type="transmembrane region" description="Helical" evidence="10">
    <location>
        <begin position="448"/>
        <end position="468"/>
    </location>
</feature>
<dbReference type="InterPro" id="IPR051459">
    <property type="entry name" value="Cytochrome_c-type_DH"/>
</dbReference>
<evidence type="ECO:0000256" key="6">
    <source>
        <dbReference type="ARBA" id="ARBA00022737"/>
    </source>
</evidence>
<dbReference type="PIRSF" id="PIRSF000018">
    <property type="entry name" value="Mb_ADH_cyt_c"/>
    <property type="match status" value="1"/>
</dbReference>
<comment type="caution">
    <text evidence="13">The sequence shown here is derived from an EMBL/GenBank/DDBJ whole genome shotgun (WGS) entry which is preliminary data.</text>
</comment>
<dbReference type="Proteomes" id="UP000198740">
    <property type="component" value="Unassembled WGS sequence"/>
</dbReference>
<proteinExistence type="predicted"/>
<dbReference type="Pfam" id="PF00034">
    <property type="entry name" value="Cytochrom_C"/>
    <property type="match status" value="2"/>
</dbReference>
<sequence>MNTVLKVKVMPRKTGRGTSTRYVLASVLTLVACIASSAQGQALDDTSSPGKRLAIAADCVACHTAPGGQPFAGGYPLSSPMGVIYSTNITPSKSAGIGGYTAEQFARAVRDGVTPNGTHLYPAMPYTSYAKMTDADVADLYHYFMHEVQPVDATTQKTDLDFPFNIRASMLGWNALFHSQKRFTPDPGKSAEVNRGDYLVNALAHCDTCHTPRNVLMAADNSKPLAGGALGSWYAPNITSDKTSGIGAWSSDDLVAYLRTGHVEGKAQAAGPMAEAVEHSLQHLDDVDLKAIAAYLLQTQPINTGETKARHEFGQASSDELTLRGGKPEDNPGWHIFSGTCANCHQANGQGTREYPSLFHNTATSRSDNLIAAIVYGVHREVDGVAIDMPAFGPDALFTDRLNDQQIADVSNYVLSRYGNDAQKVSAADVAQVRAGGPKAPLAVMAKFAPPAIILACILIALAVILIVRRRRLEV</sequence>
<dbReference type="EMBL" id="FNKM01000002">
    <property type="protein sequence ID" value="SDR42902.1"/>
    <property type="molecule type" value="Genomic_DNA"/>
</dbReference>
<dbReference type="SUPFAM" id="SSF46626">
    <property type="entry name" value="Cytochrome c"/>
    <property type="match status" value="3"/>
</dbReference>
<keyword evidence="10" id="KW-1133">Transmembrane helix</keyword>
<protein>
    <submittedName>
        <fullName evidence="13">Cytochrome c, mono-and diheme variants</fullName>
    </submittedName>
</protein>
<keyword evidence="7 9" id="KW-0408">Iron</keyword>
<feature type="chain" id="PRO_5045305636" evidence="11">
    <location>
        <begin position="41"/>
        <end position="475"/>
    </location>
</feature>
<dbReference type="InterPro" id="IPR036909">
    <property type="entry name" value="Cyt_c-like_dom_sf"/>
</dbReference>
<keyword evidence="4 9" id="KW-0479">Metal-binding</keyword>
<accession>A0ABY0TWT7</accession>
<evidence type="ECO:0000256" key="2">
    <source>
        <dbReference type="ARBA" id="ARBA00022475"/>
    </source>
</evidence>
<dbReference type="Gene3D" id="1.10.760.10">
    <property type="entry name" value="Cytochrome c-like domain"/>
    <property type="match status" value="3"/>
</dbReference>
<evidence type="ECO:0000256" key="3">
    <source>
        <dbReference type="ARBA" id="ARBA00022617"/>
    </source>
</evidence>
<name>A0ABY0TWT7_9PSED</name>
<keyword evidence="2" id="KW-1003">Cell membrane</keyword>
<feature type="domain" description="Cytochrome c" evidence="12">
    <location>
        <begin position="45"/>
        <end position="148"/>
    </location>
</feature>
<keyword evidence="6" id="KW-0677">Repeat</keyword>
<dbReference type="PROSITE" id="PS51257">
    <property type="entry name" value="PROKAR_LIPOPROTEIN"/>
    <property type="match status" value="1"/>
</dbReference>
<gene>
    <name evidence="13" type="ORF">SAMN04490186_6474</name>
</gene>
<evidence type="ECO:0000256" key="4">
    <source>
        <dbReference type="ARBA" id="ARBA00022723"/>
    </source>
</evidence>
<evidence type="ECO:0000259" key="12">
    <source>
        <dbReference type="PROSITE" id="PS51007"/>
    </source>
</evidence>
<dbReference type="PROSITE" id="PS51007">
    <property type="entry name" value="CYTC"/>
    <property type="match status" value="3"/>
</dbReference>
<keyword evidence="10" id="KW-0812">Transmembrane</keyword>
<feature type="signal peptide" evidence="11">
    <location>
        <begin position="1"/>
        <end position="40"/>
    </location>
</feature>
<dbReference type="InterPro" id="IPR009056">
    <property type="entry name" value="Cyt_c-like_dom"/>
</dbReference>
<keyword evidence="14" id="KW-1185">Reference proteome</keyword>
<evidence type="ECO:0000256" key="1">
    <source>
        <dbReference type="ARBA" id="ARBA00004236"/>
    </source>
</evidence>